<keyword evidence="2" id="KW-1185">Reference proteome</keyword>
<sequence>MSFGVTKSIPESQTVLQLQWDCRQNKGVACQLINSWIAGTDGTILNEEERRTIAETLRMETSEVTRKVESLLRINLVHFERVRSQLLSLLIGWEQVIQEKEQYDQERLYIRREEDKAGLSPREFMILFQIIYYRAQAGLTILPVLTSDSAGPTNIYLPTEIWHTIATWLDPLDIPSFLVTHKGASGAFTRRQLQHTRLWTTIFKNDSWISKVLSHGFQPVILGCQLDNICGYMILAFAGDVLEIPDILRDPNCRFVHKTFL</sequence>
<protein>
    <submittedName>
        <fullName evidence="1">Uncharacterized protein</fullName>
    </submittedName>
</protein>
<accession>A0A9W8TJL2</accession>
<dbReference type="Proteomes" id="UP001148614">
    <property type="component" value="Unassembled WGS sequence"/>
</dbReference>
<dbReference type="EMBL" id="JANPWZ010002097">
    <property type="protein sequence ID" value="KAJ3561303.1"/>
    <property type="molecule type" value="Genomic_DNA"/>
</dbReference>
<proteinExistence type="predicted"/>
<gene>
    <name evidence="1" type="ORF">NPX13_g9001</name>
</gene>
<evidence type="ECO:0000313" key="2">
    <source>
        <dbReference type="Proteomes" id="UP001148614"/>
    </source>
</evidence>
<organism evidence="1 2">
    <name type="scientific">Xylaria arbuscula</name>
    <dbReference type="NCBI Taxonomy" id="114810"/>
    <lineage>
        <taxon>Eukaryota</taxon>
        <taxon>Fungi</taxon>
        <taxon>Dikarya</taxon>
        <taxon>Ascomycota</taxon>
        <taxon>Pezizomycotina</taxon>
        <taxon>Sordariomycetes</taxon>
        <taxon>Xylariomycetidae</taxon>
        <taxon>Xylariales</taxon>
        <taxon>Xylariaceae</taxon>
        <taxon>Xylaria</taxon>
    </lineage>
</organism>
<comment type="caution">
    <text evidence="1">The sequence shown here is derived from an EMBL/GenBank/DDBJ whole genome shotgun (WGS) entry which is preliminary data.</text>
</comment>
<evidence type="ECO:0000313" key="1">
    <source>
        <dbReference type="EMBL" id="KAJ3561303.1"/>
    </source>
</evidence>
<dbReference type="AlphaFoldDB" id="A0A9W8TJL2"/>
<name>A0A9W8TJL2_9PEZI</name>
<reference evidence="1" key="1">
    <citation type="submission" date="2022-07" db="EMBL/GenBank/DDBJ databases">
        <title>Genome Sequence of Xylaria arbuscula.</title>
        <authorList>
            <person name="Buettner E."/>
        </authorList>
    </citation>
    <scope>NUCLEOTIDE SEQUENCE</scope>
    <source>
        <strain evidence="1">VT107</strain>
    </source>
</reference>